<proteinExistence type="predicted"/>
<evidence type="ECO:0000313" key="2">
    <source>
        <dbReference type="EMBL" id="HAR51497.1"/>
    </source>
</evidence>
<sequence length="170" mass="18890">MSMVPSSRSIIATKPLLTCALVGLMLTWAQPSAAKPRVAVTEKTYSVDAVTAEGILQQMKARGPNGHWAYTDWYVKWTGSCQLSVAITYTMPKHRNEAKLDPALRKRWQSMVAALRKHEQKHGQHGINAAQEIEKGKCANGDALIKKWANQDKVLDKRTQHGAREGVVFP</sequence>
<feature type="signal peptide" evidence="1">
    <location>
        <begin position="1"/>
        <end position="34"/>
    </location>
</feature>
<keyword evidence="1" id="KW-0732">Signal</keyword>
<dbReference type="EMBL" id="DMVW01000063">
    <property type="protein sequence ID" value="HAR51497.1"/>
    <property type="molecule type" value="Genomic_DNA"/>
</dbReference>
<reference evidence="2 3" key="1">
    <citation type="journal article" date="2018" name="Nat. Biotechnol.">
        <title>A standardized bacterial taxonomy based on genome phylogeny substantially revises the tree of life.</title>
        <authorList>
            <person name="Parks D.H."/>
            <person name="Chuvochina M."/>
            <person name="Waite D.W."/>
            <person name="Rinke C."/>
            <person name="Skarshewski A."/>
            <person name="Chaumeil P.A."/>
            <person name="Hugenholtz P."/>
        </authorList>
    </citation>
    <scope>NUCLEOTIDE SEQUENCE [LARGE SCALE GENOMIC DNA]</scope>
    <source>
        <strain evidence="2">UBA9169</strain>
    </source>
</reference>
<dbReference type="InterPro" id="IPR010321">
    <property type="entry name" value="DUF922"/>
</dbReference>
<dbReference type="AlphaFoldDB" id="A0A348WAD5"/>
<evidence type="ECO:0000256" key="1">
    <source>
        <dbReference type="SAM" id="SignalP"/>
    </source>
</evidence>
<organism evidence="2 3">
    <name type="scientific">Roseovarius nubinhibens</name>
    <dbReference type="NCBI Taxonomy" id="314263"/>
    <lineage>
        <taxon>Bacteria</taxon>
        <taxon>Pseudomonadati</taxon>
        <taxon>Pseudomonadota</taxon>
        <taxon>Alphaproteobacteria</taxon>
        <taxon>Rhodobacterales</taxon>
        <taxon>Roseobacteraceae</taxon>
        <taxon>Roseovarius</taxon>
    </lineage>
</organism>
<accession>A0A348WAD5</accession>
<name>A0A348WAD5_9RHOB</name>
<comment type="caution">
    <text evidence="2">The sequence shown here is derived from an EMBL/GenBank/DDBJ whole genome shotgun (WGS) entry which is preliminary data.</text>
</comment>
<evidence type="ECO:0008006" key="4">
    <source>
        <dbReference type="Google" id="ProtNLM"/>
    </source>
</evidence>
<protein>
    <recommendedName>
        <fullName evidence="4">DUF922 domain-containing protein</fullName>
    </recommendedName>
</protein>
<feature type="chain" id="PRO_5016707922" description="DUF922 domain-containing protein" evidence="1">
    <location>
        <begin position="35"/>
        <end position="170"/>
    </location>
</feature>
<dbReference type="Pfam" id="PF06037">
    <property type="entry name" value="DUF922"/>
    <property type="match status" value="1"/>
</dbReference>
<evidence type="ECO:0000313" key="3">
    <source>
        <dbReference type="Proteomes" id="UP000264719"/>
    </source>
</evidence>
<dbReference type="Proteomes" id="UP000264719">
    <property type="component" value="Unassembled WGS sequence"/>
</dbReference>
<gene>
    <name evidence="2" type="ORF">DCS45_06405</name>
</gene>